<evidence type="ECO:0000313" key="3">
    <source>
        <dbReference type="Proteomes" id="UP000657574"/>
    </source>
</evidence>
<dbReference type="EMBL" id="BMQA01000007">
    <property type="protein sequence ID" value="GGJ16241.1"/>
    <property type="molecule type" value="Genomic_DNA"/>
</dbReference>
<dbReference type="AlphaFoldDB" id="A0A917KLF4"/>
<keyword evidence="1" id="KW-1133">Transmembrane helix</keyword>
<dbReference type="Proteomes" id="UP000657574">
    <property type="component" value="Unassembled WGS sequence"/>
</dbReference>
<evidence type="ECO:0000256" key="1">
    <source>
        <dbReference type="SAM" id="Phobius"/>
    </source>
</evidence>
<keyword evidence="3" id="KW-1185">Reference proteome</keyword>
<protein>
    <recommendedName>
        <fullName evidence="4">DUF4190 domain-containing protein</fullName>
    </recommendedName>
</protein>
<evidence type="ECO:0000313" key="2">
    <source>
        <dbReference type="EMBL" id="GGJ16241.1"/>
    </source>
</evidence>
<reference evidence="2" key="2">
    <citation type="submission" date="2020-09" db="EMBL/GenBank/DDBJ databases">
        <authorList>
            <person name="Sun Q."/>
            <person name="Ohkuma M."/>
        </authorList>
    </citation>
    <scope>NUCLEOTIDE SEQUENCE</scope>
    <source>
        <strain evidence="2">JCM 3086</strain>
    </source>
</reference>
<feature type="transmembrane region" description="Helical" evidence="1">
    <location>
        <begin position="73"/>
        <end position="95"/>
    </location>
</feature>
<reference evidence="2" key="1">
    <citation type="journal article" date="2014" name="Int. J. Syst. Evol. Microbiol.">
        <title>Complete genome sequence of Corynebacterium casei LMG S-19264T (=DSM 44701T), isolated from a smear-ripened cheese.</title>
        <authorList>
            <consortium name="US DOE Joint Genome Institute (JGI-PGF)"/>
            <person name="Walter F."/>
            <person name="Albersmeier A."/>
            <person name="Kalinowski J."/>
            <person name="Ruckert C."/>
        </authorList>
    </citation>
    <scope>NUCLEOTIDE SEQUENCE</scope>
    <source>
        <strain evidence="2">JCM 3086</strain>
    </source>
</reference>
<feature type="transmembrane region" description="Helical" evidence="1">
    <location>
        <begin position="20"/>
        <end position="53"/>
    </location>
</feature>
<sequence length="104" mass="10954">MTSEGGLEEGLGDIPRGKELAVWFGGASVGVWLCCPFWTLTCFVALPLGLIGLVCARIEYLEALDGRAHRRRAVTGGVLSLVGTAAAIVYLVFLVSHPDLPAQG</sequence>
<organism evidence="2 3">
    <name type="scientific">Streptomyces brasiliensis</name>
    <dbReference type="NCBI Taxonomy" id="1954"/>
    <lineage>
        <taxon>Bacteria</taxon>
        <taxon>Bacillati</taxon>
        <taxon>Actinomycetota</taxon>
        <taxon>Actinomycetes</taxon>
        <taxon>Kitasatosporales</taxon>
        <taxon>Streptomycetaceae</taxon>
        <taxon>Streptomyces</taxon>
    </lineage>
</organism>
<accession>A0A917KLF4</accession>
<keyword evidence="1" id="KW-0472">Membrane</keyword>
<gene>
    <name evidence="2" type="ORF">GCM10010121_028680</name>
</gene>
<dbReference type="RefSeq" id="WP_189311506.1">
    <property type="nucleotide sequence ID" value="NZ_BMQA01000007.1"/>
</dbReference>
<keyword evidence="1" id="KW-0812">Transmembrane</keyword>
<evidence type="ECO:0008006" key="4">
    <source>
        <dbReference type="Google" id="ProtNLM"/>
    </source>
</evidence>
<proteinExistence type="predicted"/>
<comment type="caution">
    <text evidence="2">The sequence shown here is derived from an EMBL/GenBank/DDBJ whole genome shotgun (WGS) entry which is preliminary data.</text>
</comment>
<name>A0A917KLF4_9ACTN</name>